<reference evidence="11 12" key="1">
    <citation type="journal article" date="2018" name="PLoS Genet.">
        <title>Population sequencing reveals clonal diversity and ancestral inbreeding in the grapevine cultivar Chardonnay.</title>
        <authorList>
            <person name="Roach M.J."/>
            <person name="Johnson D.L."/>
            <person name="Bohlmann J."/>
            <person name="van Vuuren H.J."/>
            <person name="Jones S.J."/>
            <person name="Pretorius I.S."/>
            <person name="Schmidt S.A."/>
            <person name="Borneman A.R."/>
        </authorList>
    </citation>
    <scope>NUCLEOTIDE SEQUENCE [LARGE SCALE GENOMIC DNA]</scope>
    <source>
        <strain evidence="12">cv. Chardonnay</strain>
        <tissue evidence="11">Leaf</tissue>
    </source>
</reference>
<evidence type="ECO:0000256" key="3">
    <source>
        <dbReference type="ARBA" id="ARBA00022692"/>
    </source>
</evidence>
<dbReference type="Pfam" id="PF00078">
    <property type="entry name" value="RVT_1"/>
    <property type="match status" value="1"/>
</dbReference>
<keyword evidence="3 8" id="KW-0812">Transmembrane</keyword>
<dbReference type="PANTHER" id="PTHR31942:SF77">
    <property type="entry name" value="MLO-LIKE PROTEIN 14"/>
    <property type="match status" value="1"/>
</dbReference>
<keyword evidence="5 8" id="KW-1133">Transmembrane helix</keyword>
<proteinExistence type="inferred from homology"/>
<keyword evidence="8" id="KW-0112">Calmodulin-binding</keyword>
<dbReference type="InterPro" id="IPR000477">
    <property type="entry name" value="RT_dom"/>
</dbReference>
<evidence type="ECO:0000256" key="2">
    <source>
        <dbReference type="ARBA" id="ARBA00006574"/>
    </source>
</evidence>
<evidence type="ECO:0000256" key="1">
    <source>
        <dbReference type="ARBA" id="ARBA00004141"/>
    </source>
</evidence>
<gene>
    <name evidence="11" type="primary">MLO11_3</name>
    <name evidence="8" type="synonym">MLO</name>
    <name evidence="11" type="ORF">CK203_074704</name>
</gene>
<dbReference type="GO" id="GO:0005516">
    <property type="term" value="F:calmodulin binding"/>
    <property type="evidence" value="ECO:0007669"/>
    <property type="project" value="UniProtKB-KW"/>
</dbReference>
<comment type="similarity">
    <text evidence="2 8">Belongs to the MLO family.</text>
</comment>
<comment type="caution">
    <text evidence="11">The sequence shown here is derived from an EMBL/GenBank/DDBJ whole genome shotgun (WGS) entry which is preliminary data.</text>
</comment>
<comment type="subcellular location">
    <subcellularLocation>
        <location evidence="1 8">Membrane</location>
        <topology evidence="1 8">Multi-pass membrane protein</topology>
    </subcellularLocation>
</comment>
<dbReference type="GO" id="GO:0016020">
    <property type="term" value="C:membrane"/>
    <property type="evidence" value="ECO:0007669"/>
    <property type="project" value="UniProtKB-SubCell"/>
</dbReference>
<comment type="function">
    <text evidence="8">May be involved in modulation of pathogen defense and leaf cell death.</text>
</comment>
<feature type="transmembrane region" description="Helical" evidence="9">
    <location>
        <begin position="63"/>
        <end position="80"/>
    </location>
</feature>
<dbReference type="Pfam" id="PF03094">
    <property type="entry name" value="Mlo"/>
    <property type="match status" value="2"/>
</dbReference>
<comment type="domain">
    <text evidence="8">The C-terminus contains a calmodulin-binding domain, which binds calmodulin in a calcium-dependent fashion.</text>
</comment>
<dbReference type="AlphaFoldDB" id="A0A438DM04"/>
<feature type="transmembrane region" description="Helical" evidence="9">
    <location>
        <begin position="12"/>
        <end position="33"/>
    </location>
</feature>
<evidence type="ECO:0000256" key="8">
    <source>
        <dbReference type="RuleBase" id="RU280816"/>
    </source>
</evidence>
<feature type="domain" description="Reverse transcriptase" evidence="10">
    <location>
        <begin position="312"/>
        <end position="451"/>
    </location>
</feature>
<keyword evidence="6 8" id="KW-0472">Membrane</keyword>
<dbReference type="Proteomes" id="UP000288805">
    <property type="component" value="Unassembled WGS sequence"/>
</dbReference>
<accession>A0A438DM04</accession>
<name>A0A438DM04_VITVI</name>
<feature type="transmembrane region" description="Helical" evidence="9">
    <location>
        <begin position="130"/>
        <end position="151"/>
    </location>
</feature>
<dbReference type="EMBL" id="QGNW01001571">
    <property type="protein sequence ID" value="RVW36476.1"/>
    <property type="molecule type" value="Genomic_DNA"/>
</dbReference>
<evidence type="ECO:0000256" key="6">
    <source>
        <dbReference type="ARBA" id="ARBA00023136"/>
    </source>
</evidence>
<dbReference type="GO" id="GO:0006952">
    <property type="term" value="P:defense response"/>
    <property type="evidence" value="ECO:0007669"/>
    <property type="project" value="UniProtKB-KW"/>
</dbReference>
<dbReference type="InterPro" id="IPR004326">
    <property type="entry name" value="Mlo"/>
</dbReference>
<evidence type="ECO:0000256" key="4">
    <source>
        <dbReference type="ARBA" id="ARBA00022821"/>
    </source>
</evidence>
<evidence type="ECO:0000313" key="12">
    <source>
        <dbReference type="Proteomes" id="UP000288805"/>
    </source>
</evidence>
<evidence type="ECO:0000313" key="11">
    <source>
        <dbReference type="EMBL" id="RVW36476.1"/>
    </source>
</evidence>
<keyword evidence="4 8" id="KW-0611">Plant defense</keyword>
<evidence type="ECO:0000256" key="5">
    <source>
        <dbReference type="ARBA" id="ARBA00022989"/>
    </source>
</evidence>
<evidence type="ECO:0000256" key="7">
    <source>
        <dbReference type="ARBA" id="ARBA00023265"/>
    </source>
</evidence>
<keyword evidence="7 8" id="KW-0568">Pathogenesis-related protein</keyword>
<sequence>MAENEKETRSLALTPTWSVALVLSIFVAVSLLVERSIHRLSNWLRKTSRKPLLEAVEKMKEELMLLGFISLLLTATSSMISDICIPSKFYDSPLLPAAGLMLKKEMKESLLRNGHEPFVSYEGLEQLHRFIFVMAVTHVSYSCLTMLLAIVKIHSWREWEDEAHRDRHDVLTDLLLNNLPWWQPDPIVVTVVQSLMEKANAHKEEVSRDFQLLLSTLGDWRSSLSGLSFESLDDFEVAGLEMPFEEEEVYKALLSFRGDKAPGSDGLSTTFWQFSWEFVKNEVMNFFREFHTSGCFVHSVNATFLVLIPKKVGPISLVGGLYKWLTKVLANRLKEVLAKVISKTQNVFVEGRQILFAVLIANEVTDSILKSNGGAVQCKLDIEKAYDHMKWSFLFIVMEKMGFGERWLRWVKWCLSTVNLDKSDLILVGRVENVDDLACELGCKVGSLPSTYLGMPLGAPFNSVVAWDGIEERFYKRLAM</sequence>
<organism evidence="11 12">
    <name type="scientific">Vitis vinifera</name>
    <name type="common">Grape</name>
    <dbReference type="NCBI Taxonomy" id="29760"/>
    <lineage>
        <taxon>Eukaryota</taxon>
        <taxon>Viridiplantae</taxon>
        <taxon>Streptophyta</taxon>
        <taxon>Embryophyta</taxon>
        <taxon>Tracheophyta</taxon>
        <taxon>Spermatophyta</taxon>
        <taxon>Magnoliopsida</taxon>
        <taxon>eudicotyledons</taxon>
        <taxon>Gunneridae</taxon>
        <taxon>Pentapetalae</taxon>
        <taxon>rosids</taxon>
        <taxon>Vitales</taxon>
        <taxon>Vitaceae</taxon>
        <taxon>Viteae</taxon>
        <taxon>Vitis</taxon>
    </lineage>
</organism>
<evidence type="ECO:0000259" key="10">
    <source>
        <dbReference type="Pfam" id="PF00078"/>
    </source>
</evidence>
<evidence type="ECO:0000256" key="9">
    <source>
        <dbReference type="SAM" id="Phobius"/>
    </source>
</evidence>
<dbReference type="PANTHER" id="PTHR31942">
    <property type="entry name" value="MLO-LIKE PROTEIN 1"/>
    <property type="match status" value="1"/>
</dbReference>
<protein>
    <recommendedName>
        <fullName evidence="8">MLO-like protein</fullName>
    </recommendedName>
</protein>